<organism evidence="5 6">
    <name type="scientific">Evansella caseinilytica</name>
    <dbReference type="NCBI Taxonomy" id="1503961"/>
    <lineage>
        <taxon>Bacteria</taxon>
        <taxon>Bacillati</taxon>
        <taxon>Bacillota</taxon>
        <taxon>Bacilli</taxon>
        <taxon>Bacillales</taxon>
        <taxon>Bacillaceae</taxon>
        <taxon>Evansella</taxon>
    </lineage>
</organism>
<evidence type="ECO:0000256" key="2">
    <source>
        <dbReference type="ARBA" id="ARBA00007639"/>
    </source>
</evidence>
<proteinExistence type="inferred from homology"/>
<dbReference type="Gene3D" id="3.40.50.2300">
    <property type="match status" value="2"/>
</dbReference>
<dbReference type="InterPro" id="IPR028082">
    <property type="entry name" value="Peripla_BP_I"/>
</dbReference>
<evidence type="ECO:0000313" key="6">
    <source>
        <dbReference type="Proteomes" id="UP000198935"/>
    </source>
</evidence>
<protein>
    <submittedName>
        <fullName evidence="5">Ribose transport system substrate-binding protein</fullName>
    </submittedName>
</protein>
<dbReference type="GO" id="GO:0030246">
    <property type="term" value="F:carbohydrate binding"/>
    <property type="evidence" value="ECO:0007669"/>
    <property type="project" value="UniProtKB-ARBA"/>
</dbReference>
<sequence>MIRGEEKMKKMWMLLSVLLLVFVTACSMESPGNESGADSGSGDSGESADGDFTVGFSISTLNNPFFVTLQEGAEAKADELGVELITLDAQDDDAKQVSDVEDLIQRGVDVILINPTDSSSVVAAVEVANGAGIPVITVDRGAEGGDVVTHIASDNVAGGEMAAQLLVDLVGDGAEVAELEGIPGSSAARERGEGFHHVAEGSLDVVTSQTANFNRSEGLTVMENILQSNPGITGVFAHNDEMALGALEAIEAAGKGGEIVVIGFDATDDAVEAVEAGRLAGTVAQQPVLIGESAVDAALKVLQGEAVEAYIPVELELVK</sequence>
<feature type="domain" description="Periplasmic binding protein" evidence="4">
    <location>
        <begin position="54"/>
        <end position="305"/>
    </location>
</feature>
<comment type="subcellular location">
    <subcellularLocation>
        <location evidence="1">Cell envelope</location>
    </subcellularLocation>
</comment>
<evidence type="ECO:0000256" key="3">
    <source>
        <dbReference type="ARBA" id="ARBA00022729"/>
    </source>
</evidence>
<dbReference type="GO" id="GO:0030313">
    <property type="term" value="C:cell envelope"/>
    <property type="evidence" value="ECO:0007669"/>
    <property type="project" value="UniProtKB-SubCell"/>
</dbReference>
<dbReference type="SUPFAM" id="SSF53822">
    <property type="entry name" value="Periplasmic binding protein-like I"/>
    <property type="match status" value="1"/>
</dbReference>
<dbReference type="NCBIfam" id="NF007936">
    <property type="entry name" value="PRK10653.1"/>
    <property type="match status" value="1"/>
</dbReference>
<dbReference type="PANTHER" id="PTHR46847">
    <property type="entry name" value="D-ALLOSE-BINDING PERIPLASMIC PROTEIN-RELATED"/>
    <property type="match status" value="1"/>
</dbReference>
<accession>A0A1H3UGU0</accession>
<keyword evidence="3" id="KW-0732">Signal</keyword>
<reference evidence="6" key="1">
    <citation type="submission" date="2016-10" db="EMBL/GenBank/DDBJ databases">
        <authorList>
            <person name="Varghese N."/>
            <person name="Submissions S."/>
        </authorList>
    </citation>
    <scope>NUCLEOTIDE SEQUENCE [LARGE SCALE GENOMIC DNA]</scope>
    <source>
        <strain evidence="6">SP</strain>
    </source>
</reference>
<evidence type="ECO:0000313" key="5">
    <source>
        <dbReference type="EMBL" id="SDZ61507.1"/>
    </source>
</evidence>
<dbReference type="CDD" id="cd06323">
    <property type="entry name" value="PBP1_ribose_binding"/>
    <property type="match status" value="1"/>
</dbReference>
<dbReference type="PANTHER" id="PTHR46847:SF1">
    <property type="entry name" value="D-ALLOSE-BINDING PERIPLASMIC PROTEIN-RELATED"/>
    <property type="match status" value="1"/>
</dbReference>
<gene>
    <name evidence="5" type="ORF">SAMN05421736_12143</name>
</gene>
<dbReference type="Proteomes" id="UP000198935">
    <property type="component" value="Unassembled WGS sequence"/>
</dbReference>
<name>A0A1H3UGU0_9BACI</name>
<evidence type="ECO:0000256" key="1">
    <source>
        <dbReference type="ARBA" id="ARBA00004196"/>
    </source>
</evidence>
<dbReference type="Pfam" id="PF13407">
    <property type="entry name" value="Peripla_BP_4"/>
    <property type="match status" value="1"/>
</dbReference>
<dbReference type="InterPro" id="IPR025997">
    <property type="entry name" value="SBP_2_dom"/>
</dbReference>
<dbReference type="PROSITE" id="PS51257">
    <property type="entry name" value="PROKAR_LIPOPROTEIN"/>
    <property type="match status" value="1"/>
</dbReference>
<keyword evidence="6" id="KW-1185">Reference proteome</keyword>
<comment type="similarity">
    <text evidence="2">Belongs to the bacterial solute-binding protein 2 family.</text>
</comment>
<evidence type="ECO:0000259" key="4">
    <source>
        <dbReference type="Pfam" id="PF13407"/>
    </source>
</evidence>
<dbReference type="STRING" id="1503961.SAMN05421736_12143"/>
<dbReference type="EMBL" id="FNPI01000021">
    <property type="protein sequence ID" value="SDZ61507.1"/>
    <property type="molecule type" value="Genomic_DNA"/>
</dbReference>
<dbReference type="AlphaFoldDB" id="A0A1H3UGU0"/>